<evidence type="ECO:0000313" key="2">
    <source>
        <dbReference type="EMBL" id="KAK1739551.1"/>
    </source>
</evidence>
<gene>
    <name evidence="2" type="ORF">QTG54_010094</name>
</gene>
<name>A0AAD8Y4H8_9STRA</name>
<dbReference type="PANTHER" id="PTHR24111:SF0">
    <property type="entry name" value="LEUCINE-RICH REPEAT-CONTAINING PROTEIN"/>
    <property type="match status" value="1"/>
</dbReference>
<keyword evidence="3" id="KW-1185">Reference proteome</keyword>
<dbReference type="SUPFAM" id="SSF52047">
    <property type="entry name" value="RNI-like"/>
    <property type="match status" value="1"/>
</dbReference>
<sequence>MTGKCCVVPNSQGELDLRCQNLTYIGVKRILATLSLRGYTNIQKVDLSGNENIGDIGAVCLQLIPPTVSEVDMSYCNIGAVGLRHICDFMKSNTNIITLSLAGNRFDEKCATCLGEMLRENNTLQVLRAYQYGDGEKRFKYYYNSSFWFEGVVEGLMYNHTLRVLEMVHNTHDMDKVALDAFNHVLCNGGGSAIERLCIGRVRQSFTFQLSLNAVENLGRTGVADYINRITLQLPKAEDSFGKLLSNLFKRCKNLYDMNLTRWLEHPHQHPHAREVQYWMELNTVKARQITEDGEFAGFVDSLVEAKHSDLFDSIFYLVRNNAHQIPKY</sequence>
<dbReference type="InterPro" id="IPR001611">
    <property type="entry name" value="Leu-rich_rpt"/>
</dbReference>
<evidence type="ECO:0000256" key="1">
    <source>
        <dbReference type="ARBA" id="ARBA00022737"/>
    </source>
</evidence>
<comment type="caution">
    <text evidence="2">The sequence shown here is derived from an EMBL/GenBank/DDBJ whole genome shotgun (WGS) entry which is preliminary data.</text>
</comment>
<keyword evidence="1" id="KW-0677">Repeat</keyword>
<dbReference type="InterPro" id="IPR032675">
    <property type="entry name" value="LRR_dom_sf"/>
</dbReference>
<dbReference type="PANTHER" id="PTHR24111">
    <property type="entry name" value="LEUCINE-RICH REPEAT-CONTAINING PROTEIN 34"/>
    <property type="match status" value="1"/>
</dbReference>
<dbReference type="InterPro" id="IPR052201">
    <property type="entry name" value="LRR-containing_regulator"/>
</dbReference>
<dbReference type="AlphaFoldDB" id="A0AAD8Y4H8"/>
<organism evidence="2 3">
    <name type="scientific">Skeletonema marinoi</name>
    <dbReference type="NCBI Taxonomy" id="267567"/>
    <lineage>
        <taxon>Eukaryota</taxon>
        <taxon>Sar</taxon>
        <taxon>Stramenopiles</taxon>
        <taxon>Ochrophyta</taxon>
        <taxon>Bacillariophyta</taxon>
        <taxon>Coscinodiscophyceae</taxon>
        <taxon>Thalassiosirophycidae</taxon>
        <taxon>Thalassiosirales</taxon>
        <taxon>Skeletonemataceae</taxon>
        <taxon>Skeletonema</taxon>
        <taxon>Skeletonema marinoi-dohrnii complex</taxon>
    </lineage>
</organism>
<dbReference type="Proteomes" id="UP001224775">
    <property type="component" value="Unassembled WGS sequence"/>
</dbReference>
<dbReference type="Pfam" id="PF13516">
    <property type="entry name" value="LRR_6"/>
    <property type="match status" value="2"/>
</dbReference>
<dbReference type="EMBL" id="JATAAI010000018">
    <property type="protein sequence ID" value="KAK1739551.1"/>
    <property type="molecule type" value="Genomic_DNA"/>
</dbReference>
<evidence type="ECO:0000313" key="3">
    <source>
        <dbReference type="Proteomes" id="UP001224775"/>
    </source>
</evidence>
<accession>A0AAD8Y4H8</accession>
<reference evidence="2" key="1">
    <citation type="submission" date="2023-06" db="EMBL/GenBank/DDBJ databases">
        <title>Survivors Of The Sea: Transcriptome response of Skeletonema marinoi to long-term dormancy.</title>
        <authorList>
            <person name="Pinder M.I.M."/>
            <person name="Kourtchenko O."/>
            <person name="Robertson E.K."/>
            <person name="Larsson T."/>
            <person name="Maumus F."/>
            <person name="Osuna-Cruz C.M."/>
            <person name="Vancaester E."/>
            <person name="Stenow R."/>
            <person name="Vandepoele K."/>
            <person name="Ploug H."/>
            <person name="Bruchert V."/>
            <person name="Godhe A."/>
            <person name="Topel M."/>
        </authorList>
    </citation>
    <scope>NUCLEOTIDE SEQUENCE</scope>
    <source>
        <strain evidence="2">R05AC</strain>
    </source>
</reference>
<proteinExistence type="predicted"/>
<dbReference type="Gene3D" id="3.80.10.10">
    <property type="entry name" value="Ribonuclease Inhibitor"/>
    <property type="match status" value="1"/>
</dbReference>
<protein>
    <submittedName>
        <fullName evidence="2">Uncharacterized protein</fullName>
    </submittedName>
</protein>